<proteinExistence type="predicted"/>
<evidence type="ECO:0000259" key="1">
    <source>
        <dbReference type="Pfam" id="PF12146"/>
    </source>
</evidence>
<dbReference type="Proteomes" id="UP000031599">
    <property type="component" value="Unassembled WGS sequence"/>
</dbReference>
<dbReference type="PANTHER" id="PTHR43194:SF2">
    <property type="entry name" value="PEROXISOMAL MEMBRANE PROTEIN LPX1"/>
    <property type="match status" value="1"/>
</dbReference>
<dbReference type="SUPFAM" id="SSF53474">
    <property type="entry name" value="alpha/beta-Hydrolases"/>
    <property type="match status" value="1"/>
</dbReference>
<evidence type="ECO:0000313" key="3">
    <source>
        <dbReference type="Proteomes" id="UP000031599"/>
    </source>
</evidence>
<dbReference type="Gene3D" id="3.40.50.1820">
    <property type="entry name" value="alpha/beta hydrolase"/>
    <property type="match status" value="1"/>
</dbReference>
<organism evidence="2 3">
    <name type="scientific">Enhygromyxa salina</name>
    <dbReference type="NCBI Taxonomy" id="215803"/>
    <lineage>
        <taxon>Bacteria</taxon>
        <taxon>Pseudomonadati</taxon>
        <taxon>Myxococcota</taxon>
        <taxon>Polyangia</taxon>
        <taxon>Nannocystales</taxon>
        <taxon>Nannocystaceae</taxon>
        <taxon>Enhygromyxa</taxon>
    </lineage>
</organism>
<dbReference type="InterPro" id="IPR029058">
    <property type="entry name" value="AB_hydrolase_fold"/>
</dbReference>
<accession>A0A0C2D015</accession>
<dbReference type="Pfam" id="PF12146">
    <property type="entry name" value="Hydrolase_4"/>
    <property type="match status" value="1"/>
</dbReference>
<gene>
    <name evidence="2" type="ORF">DB30_07999</name>
</gene>
<dbReference type="RefSeq" id="WP_052555573.1">
    <property type="nucleotide sequence ID" value="NZ_JMCC02000094.1"/>
</dbReference>
<dbReference type="InterPro" id="IPR022742">
    <property type="entry name" value="Hydrolase_4"/>
</dbReference>
<sequence length="311" mass="34910">MSDFEALPTPILHSISAEDGWLLRVWDFTPAHRRPTVGVVVVGHAMMADSRTMCRPDRPTIAAVLVAAGFRVLVPDLRGHGESGPTPRQGGDWDLDALVRDVGHYVDLAAALEPEQPVALLGHSVFAYAALGWLGQQSQSTVRAIVAMSCSVWNKRFEPSRWRWWLKRLVIWPLVLICELVGYVPARRLRIGSADEARSFWRQFHGFMRRDRWDSQDGTVDYFANLEHIHAPMLHVMSEGDLLYARPAAAVRLSAGIRQRELLVLGRDDAPGELARLRPNHMGMVTDPKTKLAWHWVAGWLRRSLGTAGLL</sequence>
<protein>
    <submittedName>
        <fullName evidence="2">Esterase/lipase/thioesterase family protein</fullName>
    </submittedName>
</protein>
<reference evidence="2 3" key="1">
    <citation type="submission" date="2014-12" db="EMBL/GenBank/DDBJ databases">
        <title>Genome assembly of Enhygromyxa salina DSM 15201.</title>
        <authorList>
            <person name="Sharma G."/>
            <person name="Subramanian S."/>
        </authorList>
    </citation>
    <scope>NUCLEOTIDE SEQUENCE [LARGE SCALE GENOMIC DNA]</scope>
    <source>
        <strain evidence="2 3">DSM 15201</strain>
    </source>
</reference>
<dbReference type="InterPro" id="IPR050228">
    <property type="entry name" value="Carboxylesterase_BioH"/>
</dbReference>
<name>A0A0C2D015_9BACT</name>
<feature type="domain" description="Serine aminopeptidase S33" evidence="1">
    <location>
        <begin position="60"/>
        <end position="167"/>
    </location>
</feature>
<dbReference type="PANTHER" id="PTHR43194">
    <property type="entry name" value="HYDROLASE ALPHA/BETA FOLD FAMILY"/>
    <property type="match status" value="1"/>
</dbReference>
<dbReference type="AlphaFoldDB" id="A0A0C2D015"/>
<evidence type="ECO:0000313" key="2">
    <source>
        <dbReference type="EMBL" id="KIG13487.1"/>
    </source>
</evidence>
<dbReference type="EMBL" id="JMCC02000094">
    <property type="protein sequence ID" value="KIG13487.1"/>
    <property type="molecule type" value="Genomic_DNA"/>
</dbReference>
<comment type="caution">
    <text evidence="2">The sequence shown here is derived from an EMBL/GenBank/DDBJ whole genome shotgun (WGS) entry which is preliminary data.</text>
</comment>